<feature type="compositionally biased region" description="Basic and acidic residues" evidence="1">
    <location>
        <begin position="199"/>
        <end position="210"/>
    </location>
</feature>
<organism evidence="3 4">
    <name type="scientific">Aspergillus cristatus</name>
    <name type="common">Chinese Fuzhuan brick tea-fermentation fungus</name>
    <name type="synonym">Eurotium cristatum</name>
    <dbReference type="NCBI Taxonomy" id="573508"/>
    <lineage>
        <taxon>Eukaryota</taxon>
        <taxon>Fungi</taxon>
        <taxon>Dikarya</taxon>
        <taxon>Ascomycota</taxon>
        <taxon>Pezizomycotina</taxon>
        <taxon>Eurotiomycetes</taxon>
        <taxon>Eurotiomycetidae</taxon>
        <taxon>Eurotiales</taxon>
        <taxon>Aspergillaceae</taxon>
        <taxon>Aspergillus</taxon>
        <taxon>Aspergillus subgen. Aspergillus</taxon>
    </lineage>
</organism>
<feature type="domain" description="Sfi1 spindle body" evidence="2">
    <location>
        <begin position="385"/>
        <end position="953"/>
    </location>
</feature>
<dbReference type="Proteomes" id="UP000094569">
    <property type="component" value="Unassembled WGS sequence"/>
</dbReference>
<dbReference type="AlphaFoldDB" id="A0A1E3BCD9"/>
<feature type="region of interest" description="Disordered" evidence="1">
    <location>
        <begin position="123"/>
        <end position="210"/>
    </location>
</feature>
<feature type="region of interest" description="Disordered" evidence="1">
    <location>
        <begin position="1067"/>
        <end position="1110"/>
    </location>
</feature>
<feature type="compositionally biased region" description="Basic and acidic residues" evidence="1">
    <location>
        <begin position="299"/>
        <end position="311"/>
    </location>
</feature>
<feature type="region of interest" description="Disordered" evidence="1">
    <location>
        <begin position="1006"/>
        <end position="1025"/>
    </location>
</feature>
<evidence type="ECO:0000256" key="1">
    <source>
        <dbReference type="SAM" id="MobiDB-lite"/>
    </source>
</evidence>
<evidence type="ECO:0000259" key="2">
    <source>
        <dbReference type="Pfam" id="PF08457"/>
    </source>
</evidence>
<feature type="compositionally biased region" description="Acidic residues" evidence="1">
    <location>
        <begin position="281"/>
        <end position="295"/>
    </location>
</feature>
<accession>A0A1E3BCD9</accession>
<feature type="compositionally biased region" description="Basic and acidic residues" evidence="1">
    <location>
        <begin position="255"/>
        <end position="264"/>
    </location>
</feature>
<evidence type="ECO:0000313" key="4">
    <source>
        <dbReference type="Proteomes" id="UP000094569"/>
    </source>
</evidence>
<dbReference type="InterPro" id="IPR013665">
    <property type="entry name" value="Sfi1_dom"/>
</dbReference>
<sequence length="1110" mass="128872">MPPNPRQRRALSYETPSLSDEDVGLLYQIITRAEGKPEAQQTPFRALFTAYDEIIDEHAVDADPGHVCLHFLFKMGSKGISGDTLFDKFENLLQHMGIVIELGDETETNEYYNQSSVYGGHSGTVTVDYNHGSYPHRDEDTTQPPRRRRASFNSMYDVGDDPTQRSIANRPSSRSSLSRLEVGKPEFPEPTPRPSPKRPAADIRQHDSPDRTQLIAQFLDVGRRLISRFDSLKPNKDNAGDDTQISVGAQAKSAVHKDRSERLSRRQSRQSRQSLSSSSSGEEEEDDDNDDDDESISFHGDESGPIEKPHVPPEMLYRPSLSDLLRDASTFNMYRERGIKRRLLTQWLKKAIQKRQGSVNMENVAVNRDRSTLVRQAFEQWRGIIQDKRQAVRTERFFKHLEQRAGRARDLFLVTKAFTHWAQVTSEEVARTSAARRRILSIKYFNAWREITAVNELKAQRFAMRKPFNTWRKRIQQIKENETTAAASHDRDLKNGVYWQWFWGFCDRRAPQWYEYRLKRRSLLCWLRSFRTNMERNHEIEIRNRRLAIGSAWQTLTQRSKAIAGAEQEAVSMQRHKLLKESFGEWKIQACLAPAAYRVFDMVDKRVLQSAFTQWVQRAQMGKQAREMDRKRIMRNSWTSWNDQLRCQALSARIDERLKMETMYKWILAERFSLMQRIRDQRIKRDTFSTFVASIRGTYSRLLHHADIHENYRSEELLRSKFNTWRDRLALQRQREYAAFEFYAPRLQQESLVAWRSKQQNVARLDTRSKDARFYFLATRTIKHWHTTTVQSAKRRRQESYGWFRRKVKMRLATRALENWQSWAGHVADLERQAFEFHRNKSLSIASGLFGLWHDQASKRVQDCHEAEMHYARQAAYGQLMRWTELYLENRDLELQAAGLYRVHILGQANASLRKLSLRIFQINSSSETADSLRERNTRKHGRGMFRHWIDKTRTKLEERDSFAPLVTPGRPGRSFDGTTGPRSGRSLFDPWYPVETPFKMSEFATQSQGPDLGSGPSASPLATPNYMTSPSKRAARARVLAQASTTPATPLYTPFAGRVLRAEGMAAKNASTRRRNGRGSALGTSVRFVDEEPTSPSEGKRSGNRRTTS</sequence>
<dbReference type="OrthoDB" id="5215300at2759"/>
<feature type="region of interest" description="Disordered" evidence="1">
    <location>
        <begin position="964"/>
        <end position="989"/>
    </location>
</feature>
<feature type="region of interest" description="Disordered" evidence="1">
    <location>
        <begin position="231"/>
        <end position="315"/>
    </location>
</feature>
<proteinExistence type="predicted"/>
<dbReference type="PANTHER" id="PTHR22028:SF9">
    <property type="entry name" value="SFI1 SPINDLE BODY DOMAIN-CONTAINING PROTEIN"/>
    <property type="match status" value="1"/>
</dbReference>
<protein>
    <recommendedName>
        <fullName evidence="2">Sfi1 spindle body domain-containing protein</fullName>
    </recommendedName>
</protein>
<dbReference type="STRING" id="573508.A0A1E3BCD9"/>
<dbReference type="VEuPathDB" id="FungiDB:SI65_05221"/>
<comment type="caution">
    <text evidence="3">The sequence shown here is derived from an EMBL/GenBank/DDBJ whole genome shotgun (WGS) entry which is preliminary data.</text>
</comment>
<feature type="compositionally biased region" description="Low complexity" evidence="1">
    <location>
        <begin position="270"/>
        <end position="280"/>
    </location>
</feature>
<dbReference type="EMBL" id="JXNT01000005">
    <property type="protein sequence ID" value="ODM18604.1"/>
    <property type="molecule type" value="Genomic_DNA"/>
</dbReference>
<dbReference type="InterPro" id="IPR052270">
    <property type="entry name" value="CACF_protein"/>
</dbReference>
<gene>
    <name evidence="3" type="ORF">SI65_05221</name>
</gene>
<dbReference type="GO" id="GO:0019902">
    <property type="term" value="F:phosphatase binding"/>
    <property type="evidence" value="ECO:0007669"/>
    <property type="project" value="TreeGrafter"/>
</dbReference>
<evidence type="ECO:0000313" key="3">
    <source>
        <dbReference type="EMBL" id="ODM18604.1"/>
    </source>
</evidence>
<dbReference type="PANTHER" id="PTHR22028">
    <property type="entry name" value="SFI1 SPINDLE BODY DOMAIN-CONTAINING PROTEIN-RELATED"/>
    <property type="match status" value="1"/>
</dbReference>
<name>A0A1E3BCD9_ASPCR</name>
<keyword evidence="4" id="KW-1185">Reference proteome</keyword>
<reference evidence="3 4" key="1">
    <citation type="journal article" date="2016" name="BMC Genomics">
        <title>Comparative genomic and transcriptomic analyses of the Fuzhuan brick tea-fermentation fungus Aspergillus cristatus.</title>
        <authorList>
            <person name="Ge Y."/>
            <person name="Wang Y."/>
            <person name="Liu Y."/>
            <person name="Tan Y."/>
            <person name="Ren X."/>
            <person name="Zhang X."/>
            <person name="Hyde K.D."/>
            <person name="Liu Y."/>
            <person name="Liu Z."/>
        </authorList>
    </citation>
    <scope>NUCLEOTIDE SEQUENCE [LARGE SCALE GENOMIC DNA]</scope>
    <source>
        <strain evidence="3 4">GZAAS20.1005</strain>
    </source>
</reference>
<dbReference type="Pfam" id="PF08457">
    <property type="entry name" value="Sfi1"/>
    <property type="match status" value="1"/>
</dbReference>